<feature type="compositionally biased region" description="Acidic residues" evidence="3">
    <location>
        <begin position="200"/>
        <end position="209"/>
    </location>
</feature>
<dbReference type="OrthoDB" id="6159439at2759"/>
<evidence type="ECO:0000256" key="1">
    <source>
        <dbReference type="PROSITE-ProRule" id="PRU00108"/>
    </source>
</evidence>
<dbReference type="Proteomes" id="UP000319801">
    <property type="component" value="Unassembled WGS sequence"/>
</dbReference>
<dbReference type="SUPFAM" id="SSF46689">
    <property type="entry name" value="Homeodomain-like"/>
    <property type="match status" value="1"/>
</dbReference>
<dbReference type="Gene3D" id="1.10.10.60">
    <property type="entry name" value="Homeodomain-like"/>
    <property type="match status" value="1"/>
</dbReference>
<protein>
    <submittedName>
        <fullName evidence="5">Motor neuron and pancreas homeobox protein 1</fullName>
    </submittedName>
</protein>
<dbReference type="InterPro" id="IPR042768">
    <property type="entry name" value="MNX1/Ceh-12"/>
</dbReference>
<keyword evidence="6" id="KW-1185">Reference proteome</keyword>
<dbReference type="EMBL" id="VCAZ01000201">
    <property type="protein sequence ID" value="TTG32352.1"/>
    <property type="molecule type" value="Genomic_DNA"/>
</dbReference>
<dbReference type="CDD" id="cd00086">
    <property type="entry name" value="homeodomain"/>
    <property type="match status" value="1"/>
</dbReference>
<dbReference type="PANTHER" id="PTHR24335">
    <property type="entry name" value="MOTOR NEURON AND PANCREAS HOMEOBOX PROTEIN"/>
    <property type="match status" value="1"/>
</dbReference>
<feature type="region of interest" description="Disordered" evidence="3">
    <location>
        <begin position="155"/>
        <end position="231"/>
    </location>
</feature>
<dbReference type="InterPro" id="IPR001356">
    <property type="entry name" value="HD"/>
</dbReference>
<feature type="domain" description="Homeobox" evidence="4">
    <location>
        <begin position="143"/>
        <end position="158"/>
    </location>
</feature>
<keyword evidence="1 2" id="KW-0539">Nucleus</keyword>
<gene>
    <name evidence="5" type="ORF">Baya_15150</name>
</gene>
<evidence type="ECO:0000259" key="4">
    <source>
        <dbReference type="PROSITE" id="PS50071"/>
    </source>
</evidence>
<feature type="compositionally biased region" description="Low complexity" evidence="3">
    <location>
        <begin position="32"/>
        <end position="51"/>
    </location>
</feature>
<organism evidence="5 6">
    <name type="scientific">Bagarius yarrelli</name>
    <name type="common">Goonch</name>
    <name type="synonym">Bagrus yarrelli</name>
    <dbReference type="NCBI Taxonomy" id="175774"/>
    <lineage>
        <taxon>Eukaryota</taxon>
        <taxon>Metazoa</taxon>
        <taxon>Chordata</taxon>
        <taxon>Craniata</taxon>
        <taxon>Vertebrata</taxon>
        <taxon>Euteleostomi</taxon>
        <taxon>Actinopterygii</taxon>
        <taxon>Neopterygii</taxon>
        <taxon>Teleostei</taxon>
        <taxon>Ostariophysi</taxon>
        <taxon>Siluriformes</taxon>
        <taxon>Sisoridae</taxon>
        <taxon>Sisorinae</taxon>
        <taxon>Bagarius</taxon>
    </lineage>
</organism>
<dbReference type="InterPro" id="IPR009057">
    <property type="entry name" value="Homeodomain-like_sf"/>
</dbReference>
<sequence length="231" mass="25385">MEKSKNFRIDAILAVEPPKAQTSPLALVTSLSGSASSSSSSSSSSGRRSAGTDLLNSPTTMVGLHPPSSSLYHPHMFTYPLGQPPVLSYPYPPLPHPDEPLKLPPGSLQLDHWLRISTAGLALPKLQADFNHNGQRGAKSGGRVKIWFQNRRMKWKRSKKAKEQEAAQEAGEKHKGSKEKEKSQQADSAKGGNRLRDFRDSDDDDDEADSYMCNSSEFSSEDERTHMSPQP</sequence>
<dbReference type="PROSITE" id="PS50071">
    <property type="entry name" value="HOMEOBOX_2"/>
    <property type="match status" value="1"/>
</dbReference>
<dbReference type="GO" id="GO:0048812">
    <property type="term" value="P:neuron projection morphogenesis"/>
    <property type="evidence" value="ECO:0007669"/>
    <property type="project" value="TreeGrafter"/>
</dbReference>
<evidence type="ECO:0000313" key="5">
    <source>
        <dbReference type="EMBL" id="TTG32352.1"/>
    </source>
</evidence>
<evidence type="ECO:0000313" key="6">
    <source>
        <dbReference type="Proteomes" id="UP000319801"/>
    </source>
</evidence>
<comment type="subcellular location">
    <subcellularLocation>
        <location evidence="1 2">Nucleus</location>
    </subcellularLocation>
</comment>
<feature type="region of interest" description="Disordered" evidence="3">
    <location>
        <begin position="21"/>
        <end position="66"/>
    </location>
</feature>
<evidence type="ECO:0000256" key="2">
    <source>
        <dbReference type="RuleBase" id="RU000682"/>
    </source>
</evidence>
<feature type="compositionally biased region" description="Basic and acidic residues" evidence="3">
    <location>
        <begin position="221"/>
        <end position="231"/>
    </location>
</feature>
<feature type="compositionally biased region" description="Basic and acidic residues" evidence="3">
    <location>
        <begin position="161"/>
        <end position="184"/>
    </location>
</feature>
<keyword evidence="1 2" id="KW-0238">DNA-binding</keyword>
<dbReference type="PANTHER" id="PTHR24335:SF4">
    <property type="entry name" value="EXTRA-EXTRA"/>
    <property type="match status" value="1"/>
</dbReference>
<dbReference type="Pfam" id="PF00046">
    <property type="entry name" value="Homeodomain"/>
    <property type="match status" value="1"/>
</dbReference>
<accession>A0A556VAW7</accession>
<comment type="caution">
    <text evidence="5">The sequence shown here is derived from an EMBL/GenBank/DDBJ whole genome shotgun (WGS) entry which is preliminary data.</text>
</comment>
<name>A0A556VAW7_BAGYA</name>
<proteinExistence type="predicted"/>
<evidence type="ECO:0000256" key="3">
    <source>
        <dbReference type="SAM" id="MobiDB-lite"/>
    </source>
</evidence>
<feature type="DNA-binding region" description="Homeobox" evidence="1">
    <location>
        <begin position="145"/>
        <end position="159"/>
    </location>
</feature>
<dbReference type="GO" id="GO:0005634">
    <property type="term" value="C:nucleus"/>
    <property type="evidence" value="ECO:0007669"/>
    <property type="project" value="UniProtKB-SubCell"/>
</dbReference>
<reference evidence="5 6" key="1">
    <citation type="journal article" date="2019" name="Genome Biol. Evol.">
        <title>Whole-Genome Sequencing of the Giant Devil Catfish, Bagarius yarrelli.</title>
        <authorList>
            <person name="Jiang W."/>
            <person name="Lv Y."/>
            <person name="Cheng L."/>
            <person name="Yang K."/>
            <person name="Chao B."/>
            <person name="Wang X."/>
            <person name="Li Y."/>
            <person name="Pan X."/>
            <person name="You X."/>
            <person name="Zhang Y."/>
            <person name="Yang J."/>
            <person name="Li J."/>
            <person name="Zhang X."/>
            <person name="Liu S."/>
            <person name="Sun C."/>
            <person name="Yang J."/>
            <person name="Shi Q."/>
        </authorList>
    </citation>
    <scope>NUCLEOTIDE SEQUENCE [LARGE SCALE GENOMIC DNA]</scope>
    <source>
        <strain evidence="5">JWS20170419001</strain>
        <tissue evidence="5">Muscle</tissue>
    </source>
</reference>
<dbReference type="GO" id="GO:0021520">
    <property type="term" value="P:spinal cord motor neuron cell fate specification"/>
    <property type="evidence" value="ECO:0007669"/>
    <property type="project" value="InterPro"/>
</dbReference>
<dbReference type="AlphaFoldDB" id="A0A556VAW7"/>
<dbReference type="GO" id="GO:1990837">
    <property type="term" value="F:sequence-specific double-stranded DNA binding"/>
    <property type="evidence" value="ECO:0007669"/>
    <property type="project" value="TreeGrafter"/>
</dbReference>
<keyword evidence="1 2" id="KW-0371">Homeobox</keyword>